<name>A0A1V9X3N2_9ACAR</name>
<gene>
    <name evidence="2" type="ORF">BIW11_13067</name>
</gene>
<evidence type="ECO:0000313" key="3">
    <source>
        <dbReference type="Proteomes" id="UP000192247"/>
    </source>
</evidence>
<proteinExistence type="predicted"/>
<dbReference type="InParanoid" id="A0A1V9X3N2"/>
<protein>
    <submittedName>
        <fullName evidence="2">Uncharacterized protein</fullName>
    </submittedName>
</protein>
<dbReference type="EMBL" id="MNPL01025676">
    <property type="protein sequence ID" value="OQR68175.1"/>
    <property type="molecule type" value="Genomic_DNA"/>
</dbReference>
<keyword evidence="3" id="KW-1185">Reference proteome</keyword>
<dbReference type="AlphaFoldDB" id="A0A1V9X3N2"/>
<evidence type="ECO:0000313" key="2">
    <source>
        <dbReference type="EMBL" id="OQR68175.1"/>
    </source>
</evidence>
<evidence type="ECO:0000256" key="1">
    <source>
        <dbReference type="SAM" id="Coils"/>
    </source>
</evidence>
<comment type="caution">
    <text evidence="2">The sequence shown here is derived from an EMBL/GenBank/DDBJ whole genome shotgun (WGS) entry which is preliminary data.</text>
</comment>
<reference evidence="2 3" key="1">
    <citation type="journal article" date="2017" name="Gigascience">
        <title>Draft genome of the honey bee ectoparasitic mite, Tropilaelaps mercedesae, is shaped by the parasitic life history.</title>
        <authorList>
            <person name="Dong X."/>
            <person name="Armstrong S.D."/>
            <person name="Xia D."/>
            <person name="Makepeace B.L."/>
            <person name="Darby A.C."/>
            <person name="Kadowaki T."/>
        </authorList>
    </citation>
    <scope>NUCLEOTIDE SEQUENCE [LARGE SCALE GENOMIC DNA]</scope>
    <source>
        <strain evidence="2">Wuxi-XJTLU</strain>
    </source>
</reference>
<sequence>MYISISLIFSPSTRVRNLLNLKRQGKQVEHLIQELNALTEELKAKDLRGELDHYCPLFRLPGQPDCVLLAETAFNAGDLDDIGRR</sequence>
<organism evidence="2 3">
    <name type="scientific">Tropilaelaps mercedesae</name>
    <dbReference type="NCBI Taxonomy" id="418985"/>
    <lineage>
        <taxon>Eukaryota</taxon>
        <taxon>Metazoa</taxon>
        <taxon>Ecdysozoa</taxon>
        <taxon>Arthropoda</taxon>
        <taxon>Chelicerata</taxon>
        <taxon>Arachnida</taxon>
        <taxon>Acari</taxon>
        <taxon>Parasitiformes</taxon>
        <taxon>Mesostigmata</taxon>
        <taxon>Gamasina</taxon>
        <taxon>Dermanyssoidea</taxon>
        <taxon>Laelapidae</taxon>
        <taxon>Tropilaelaps</taxon>
    </lineage>
</organism>
<dbReference type="Proteomes" id="UP000192247">
    <property type="component" value="Unassembled WGS sequence"/>
</dbReference>
<feature type="coiled-coil region" evidence="1">
    <location>
        <begin position="18"/>
        <end position="48"/>
    </location>
</feature>
<keyword evidence="1" id="KW-0175">Coiled coil</keyword>
<accession>A0A1V9X3N2</accession>
<dbReference type="OrthoDB" id="8250712at2759"/>